<dbReference type="AlphaFoldDB" id="A0A5B7HLZ0"/>
<reference evidence="1 2" key="1">
    <citation type="submission" date="2019-05" db="EMBL/GenBank/DDBJ databases">
        <title>Another draft genome of Portunus trituberculatus and its Hox gene families provides insights of decapod evolution.</title>
        <authorList>
            <person name="Jeong J.-H."/>
            <person name="Song I."/>
            <person name="Kim S."/>
            <person name="Choi T."/>
            <person name="Kim D."/>
            <person name="Ryu S."/>
            <person name="Kim W."/>
        </authorList>
    </citation>
    <scope>NUCLEOTIDE SEQUENCE [LARGE SCALE GENOMIC DNA]</scope>
    <source>
        <tissue evidence="1">Muscle</tissue>
    </source>
</reference>
<evidence type="ECO:0000313" key="1">
    <source>
        <dbReference type="EMBL" id="MPC71193.1"/>
    </source>
</evidence>
<name>A0A5B7HLZ0_PORTR</name>
<gene>
    <name evidence="1" type="ORF">E2C01_065464</name>
</gene>
<sequence length="89" mass="9827">MVSNASCCVRALHWSKVNLASKARCSRERHLRRGCCVAACVECHHVRLQGGDGLLLVTDGLPHLLKQRLEAVKNQWCLGLGRQARGPAR</sequence>
<dbReference type="EMBL" id="VSRR010032476">
    <property type="protein sequence ID" value="MPC71193.1"/>
    <property type="molecule type" value="Genomic_DNA"/>
</dbReference>
<protein>
    <submittedName>
        <fullName evidence="1">Uncharacterized protein</fullName>
    </submittedName>
</protein>
<proteinExistence type="predicted"/>
<comment type="caution">
    <text evidence="1">The sequence shown here is derived from an EMBL/GenBank/DDBJ whole genome shotgun (WGS) entry which is preliminary data.</text>
</comment>
<keyword evidence="2" id="KW-1185">Reference proteome</keyword>
<accession>A0A5B7HLZ0</accession>
<evidence type="ECO:0000313" key="2">
    <source>
        <dbReference type="Proteomes" id="UP000324222"/>
    </source>
</evidence>
<organism evidence="1 2">
    <name type="scientific">Portunus trituberculatus</name>
    <name type="common">Swimming crab</name>
    <name type="synonym">Neptunus trituberculatus</name>
    <dbReference type="NCBI Taxonomy" id="210409"/>
    <lineage>
        <taxon>Eukaryota</taxon>
        <taxon>Metazoa</taxon>
        <taxon>Ecdysozoa</taxon>
        <taxon>Arthropoda</taxon>
        <taxon>Crustacea</taxon>
        <taxon>Multicrustacea</taxon>
        <taxon>Malacostraca</taxon>
        <taxon>Eumalacostraca</taxon>
        <taxon>Eucarida</taxon>
        <taxon>Decapoda</taxon>
        <taxon>Pleocyemata</taxon>
        <taxon>Brachyura</taxon>
        <taxon>Eubrachyura</taxon>
        <taxon>Portunoidea</taxon>
        <taxon>Portunidae</taxon>
        <taxon>Portuninae</taxon>
        <taxon>Portunus</taxon>
    </lineage>
</organism>
<dbReference type="Proteomes" id="UP000324222">
    <property type="component" value="Unassembled WGS sequence"/>
</dbReference>